<feature type="compositionally biased region" description="Polar residues" evidence="1">
    <location>
        <begin position="150"/>
        <end position="163"/>
    </location>
</feature>
<dbReference type="RefSeq" id="XP_001023974.1">
    <property type="nucleotide sequence ID" value="XM_001023974.3"/>
</dbReference>
<dbReference type="SMR" id="I7MA51"/>
<feature type="region of interest" description="Disordered" evidence="1">
    <location>
        <begin position="1"/>
        <end position="66"/>
    </location>
</feature>
<feature type="compositionally biased region" description="Basic and acidic residues" evidence="1">
    <location>
        <begin position="374"/>
        <end position="391"/>
    </location>
</feature>
<evidence type="ECO:0000313" key="2">
    <source>
        <dbReference type="EMBL" id="EAS03729.1"/>
    </source>
</evidence>
<dbReference type="Proteomes" id="UP000009168">
    <property type="component" value="Unassembled WGS sequence"/>
</dbReference>
<feature type="compositionally biased region" description="Low complexity" evidence="1">
    <location>
        <begin position="12"/>
        <end position="53"/>
    </location>
</feature>
<dbReference type="HOGENOM" id="CLU_648119_0_0_1"/>
<evidence type="ECO:0000256" key="1">
    <source>
        <dbReference type="SAM" id="MobiDB-lite"/>
    </source>
</evidence>
<name>I7MA51_TETTS</name>
<protein>
    <submittedName>
        <fullName evidence="2">Uncharacterized protein</fullName>
    </submittedName>
</protein>
<feature type="region of interest" description="Disordered" evidence="1">
    <location>
        <begin position="95"/>
        <end position="163"/>
    </location>
</feature>
<keyword evidence="3" id="KW-1185">Reference proteome</keyword>
<feature type="region of interest" description="Disordered" evidence="1">
    <location>
        <begin position="353"/>
        <end position="391"/>
    </location>
</feature>
<reference evidence="3" key="1">
    <citation type="journal article" date="2006" name="PLoS Biol.">
        <title>Macronuclear genome sequence of the ciliate Tetrahymena thermophila, a model eukaryote.</title>
        <authorList>
            <person name="Eisen J.A."/>
            <person name="Coyne R.S."/>
            <person name="Wu M."/>
            <person name="Wu D."/>
            <person name="Thiagarajan M."/>
            <person name="Wortman J.R."/>
            <person name="Badger J.H."/>
            <person name="Ren Q."/>
            <person name="Amedeo P."/>
            <person name="Jones K.M."/>
            <person name="Tallon L.J."/>
            <person name="Delcher A.L."/>
            <person name="Salzberg S.L."/>
            <person name="Silva J.C."/>
            <person name="Haas B.J."/>
            <person name="Majoros W.H."/>
            <person name="Farzad M."/>
            <person name="Carlton J.M."/>
            <person name="Smith R.K. Jr."/>
            <person name="Garg J."/>
            <person name="Pearlman R.E."/>
            <person name="Karrer K.M."/>
            <person name="Sun L."/>
            <person name="Manning G."/>
            <person name="Elde N.C."/>
            <person name="Turkewitz A.P."/>
            <person name="Asai D.J."/>
            <person name="Wilkes D.E."/>
            <person name="Wang Y."/>
            <person name="Cai H."/>
            <person name="Collins K."/>
            <person name="Stewart B.A."/>
            <person name="Lee S.R."/>
            <person name="Wilamowska K."/>
            <person name="Weinberg Z."/>
            <person name="Ruzzo W.L."/>
            <person name="Wloga D."/>
            <person name="Gaertig J."/>
            <person name="Frankel J."/>
            <person name="Tsao C.-C."/>
            <person name="Gorovsky M.A."/>
            <person name="Keeling P.J."/>
            <person name="Waller R.F."/>
            <person name="Patron N.J."/>
            <person name="Cherry J.M."/>
            <person name="Stover N.A."/>
            <person name="Krieger C.J."/>
            <person name="del Toro C."/>
            <person name="Ryder H.F."/>
            <person name="Williamson S.C."/>
            <person name="Barbeau R.A."/>
            <person name="Hamilton E.P."/>
            <person name="Orias E."/>
        </authorList>
    </citation>
    <scope>NUCLEOTIDE SEQUENCE [LARGE SCALE GENOMIC DNA]</scope>
    <source>
        <strain evidence="3">SB210</strain>
    </source>
</reference>
<feature type="compositionally biased region" description="Low complexity" evidence="1">
    <location>
        <begin position="95"/>
        <end position="149"/>
    </location>
</feature>
<proteinExistence type="predicted"/>
<evidence type="ECO:0000313" key="3">
    <source>
        <dbReference type="Proteomes" id="UP000009168"/>
    </source>
</evidence>
<feature type="compositionally biased region" description="Polar residues" evidence="1">
    <location>
        <begin position="1"/>
        <end position="11"/>
    </location>
</feature>
<organism evidence="2 3">
    <name type="scientific">Tetrahymena thermophila (strain SB210)</name>
    <dbReference type="NCBI Taxonomy" id="312017"/>
    <lineage>
        <taxon>Eukaryota</taxon>
        <taxon>Sar</taxon>
        <taxon>Alveolata</taxon>
        <taxon>Ciliophora</taxon>
        <taxon>Intramacronucleata</taxon>
        <taxon>Oligohymenophorea</taxon>
        <taxon>Hymenostomatida</taxon>
        <taxon>Tetrahymenina</taxon>
        <taxon>Tetrahymenidae</taxon>
        <taxon>Tetrahymena</taxon>
    </lineage>
</organism>
<dbReference type="KEGG" id="tet:TTHERM_00474920"/>
<dbReference type="GeneID" id="7829488"/>
<dbReference type="AlphaFoldDB" id="I7MA51"/>
<dbReference type="InParanoid" id="I7MA51"/>
<dbReference type="EMBL" id="GG662472">
    <property type="protein sequence ID" value="EAS03729.1"/>
    <property type="molecule type" value="Genomic_DNA"/>
</dbReference>
<gene>
    <name evidence="2" type="ORF">TTHERM_00474920</name>
</gene>
<accession>I7MA51</accession>
<sequence length="424" mass="50677">MQETNNLQQILSSNNTKKPNNPQSQQQIQSTSQFFNKNRQNNNKNLKNNNSQNPYYRGENNPAGQSQIDKEVNMMPESGYQNSNQINTNYNQINQNQMNQNPNQINQNPNQMNQNQNQMNQNQNPMNQNQNQMNQNPNQMNQIPGQNPNFNINAPHGQNPQRRNYSYKFQKDYCRPQMNMQNNFQSYPNNRNYENNMNPTRGEFFQGYSNPPQQNHFNQQKFQPQYQGQHYYDNQYMQNKFYQNQNYENQAQSKNQDNPNRSNTDKERYFDQDRKIKQIVEQVVEQVIEQKFQEKEDIFREKLQEKDDIITDLLEKLKIRTEDNTQNTVSTAKFEKQVIQSEIYPEIHQEILEKKNQDRQRARTPKRSQYNYDMHSERSRTVESKCQESKDQITPKIGNKMQKSDAMSTLKSQDITFCCENIQS</sequence>